<dbReference type="Proteomes" id="UP001153620">
    <property type="component" value="Chromosome 3"/>
</dbReference>
<proteinExistence type="predicted"/>
<organism evidence="2 3">
    <name type="scientific">Chironomus riparius</name>
    <dbReference type="NCBI Taxonomy" id="315576"/>
    <lineage>
        <taxon>Eukaryota</taxon>
        <taxon>Metazoa</taxon>
        <taxon>Ecdysozoa</taxon>
        <taxon>Arthropoda</taxon>
        <taxon>Hexapoda</taxon>
        <taxon>Insecta</taxon>
        <taxon>Pterygota</taxon>
        <taxon>Neoptera</taxon>
        <taxon>Endopterygota</taxon>
        <taxon>Diptera</taxon>
        <taxon>Nematocera</taxon>
        <taxon>Chironomoidea</taxon>
        <taxon>Chironomidae</taxon>
        <taxon>Chironominae</taxon>
        <taxon>Chironomus</taxon>
    </lineage>
</organism>
<evidence type="ECO:0008006" key="4">
    <source>
        <dbReference type="Google" id="ProtNLM"/>
    </source>
</evidence>
<dbReference type="EMBL" id="OU895879">
    <property type="protein sequence ID" value="CAG9809166.1"/>
    <property type="molecule type" value="Genomic_DNA"/>
</dbReference>
<reference evidence="2" key="1">
    <citation type="submission" date="2022-01" db="EMBL/GenBank/DDBJ databases">
        <authorList>
            <person name="King R."/>
        </authorList>
    </citation>
    <scope>NUCLEOTIDE SEQUENCE</scope>
</reference>
<dbReference type="PANTHER" id="PTHR11257">
    <property type="entry name" value="CHEMOSENSORY PROTEIN-RELATED"/>
    <property type="match status" value="1"/>
</dbReference>
<name>A0A9N9WYS2_9DIPT</name>
<gene>
    <name evidence="2" type="ORF">CHIRRI_LOCUS11995</name>
</gene>
<evidence type="ECO:0000313" key="3">
    <source>
        <dbReference type="Proteomes" id="UP001153620"/>
    </source>
</evidence>
<dbReference type="Pfam" id="PF03392">
    <property type="entry name" value="OS-D"/>
    <property type="match status" value="1"/>
</dbReference>
<dbReference type="AlphaFoldDB" id="A0A9N9WYS2"/>
<dbReference type="InterPro" id="IPR005055">
    <property type="entry name" value="A10/PebIII"/>
</dbReference>
<keyword evidence="3" id="KW-1185">Reference proteome</keyword>
<reference evidence="2" key="2">
    <citation type="submission" date="2022-10" db="EMBL/GenBank/DDBJ databases">
        <authorList>
            <consortium name="ENA_rothamsted_submissions"/>
            <consortium name="culmorum"/>
            <person name="King R."/>
        </authorList>
    </citation>
    <scope>NUCLEOTIDE SEQUENCE</scope>
</reference>
<keyword evidence="1" id="KW-0732">Signal</keyword>
<evidence type="ECO:0000256" key="1">
    <source>
        <dbReference type="SAM" id="SignalP"/>
    </source>
</evidence>
<feature type="chain" id="PRO_5040226141" description="Chemosensory protein" evidence="1">
    <location>
        <begin position="18"/>
        <end position="125"/>
    </location>
</feature>
<dbReference type="Gene3D" id="1.10.2080.10">
    <property type="entry name" value="Insect odorant-binding protein A10/Ejaculatory bulb-specific protein 3"/>
    <property type="match status" value="1"/>
</dbReference>
<accession>A0A9N9WYS2</accession>
<evidence type="ECO:0000313" key="2">
    <source>
        <dbReference type="EMBL" id="CAG9809166.1"/>
    </source>
</evidence>
<sequence length="125" mass="14426">MKLVLVAVCLIFGVVSAQKYTTKYDNINLDDILKSERLLNNYFNCLMEKGKCTPDGNELKRTLPDALKTDCSKCSEKQKAGTERVLRFLIEKKPNQYAELQKKYDPEGIYYSKYEKEAETRGIKV</sequence>
<feature type="signal peptide" evidence="1">
    <location>
        <begin position="1"/>
        <end position="17"/>
    </location>
</feature>
<dbReference type="PANTHER" id="PTHR11257:SF12">
    <property type="entry name" value="EJACULATORY BULB-SPECIFIC PROTEIN 3-RELATED"/>
    <property type="match status" value="1"/>
</dbReference>
<dbReference type="OrthoDB" id="6344725at2759"/>
<dbReference type="InterPro" id="IPR036682">
    <property type="entry name" value="OS_D_A10/PebIII_sf"/>
</dbReference>
<dbReference type="SUPFAM" id="SSF100910">
    <property type="entry name" value="Chemosensory protein Csp2"/>
    <property type="match status" value="1"/>
</dbReference>
<protein>
    <recommendedName>
        <fullName evidence="4">Chemosensory protein</fullName>
    </recommendedName>
</protein>